<evidence type="ECO:0000256" key="2">
    <source>
        <dbReference type="SAM" id="MobiDB-lite"/>
    </source>
</evidence>
<keyword evidence="1" id="KW-0175">Coiled coil</keyword>
<feature type="compositionally biased region" description="Pro residues" evidence="2">
    <location>
        <begin position="1"/>
        <end position="10"/>
    </location>
</feature>
<dbReference type="EMBL" id="JAESVG020000009">
    <property type="protein sequence ID" value="KAG8624778.1"/>
    <property type="molecule type" value="Genomic_DNA"/>
</dbReference>
<gene>
    <name evidence="4" type="ORF">KVT40_007845</name>
</gene>
<dbReference type="GO" id="GO:0051315">
    <property type="term" value="P:attachment of mitotic spindle microtubules to kinetochore"/>
    <property type="evidence" value="ECO:0007669"/>
    <property type="project" value="TreeGrafter"/>
</dbReference>
<comment type="caution">
    <text evidence="4">The sequence shown here is derived from an EMBL/GenBank/DDBJ whole genome shotgun (WGS) entry which is preliminary data.</text>
</comment>
<feature type="domain" description="Kinetochore protein Sos7 coiled-coil" evidence="3">
    <location>
        <begin position="34"/>
        <end position="108"/>
    </location>
</feature>
<keyword evidence="5" id="KW-1185">Reference proteome</keyword>
<dbReference type="AlphaFoldDB" id="A0A8K0PF12"/>
<evidence type="ECO:0000259" key="3">
    <source>
        <dbReference type="Pfam" id="PF20882"/>
    </source>
</evidence>
<proteinExistence type="predicted"/>
<dbReference type="GO" id="GO:0000776">
    <property type="term" value="C:kinetochore"/>
    <property type="evidence" value="ECO:0007669"/>
    <property type="project" value="InterPro"/>
</dbReference>
<dbReference type="InterPro" id="IPR037475">
    <property type="entry name" value="Sos7"/>
</dbReference>
<sequence length="244" mass="27963">MTSLAPPPPLSFTTLPSQTDTPTDLTANLQHHRDLFTKLRFSYTESVTKEKLLKAASSDPPLLVSSGELLALETKLVEDKARLKGKKRDIATMLSDLEGRSRGVAERWLEQEDRRRGVQGVESEVERLVRRKEELLASRPAEDEGDAEMRMGLEETREVIRGREVEGEELGRRVEECRAELERRRADVERLRREMEGVEERKRVLVREVGEMRRRRGSGEMVMDEVEAKGRWNRAAEGVLRAVC</sequence>
<evidence type="ECO:0000313" key="5">
    <source>
        <dbReference type="Proteomes" id="UP000809789"/>
    </source>
</evidence>
<dbReference type="Proteomes" id="UP000809789">
    <property type="component" value="Unassembled WGS sequence"/>
</dbReference>
<evidence type="ECO:0000256" key="1">
    <source>
        <dbReference type="SAM" id="Coils"/>
    </source>
</evidence>
<protein>
    <recommendedName>
        <fullName evidence="3">Kinetochore protein Sos7 coiled-coil domain-containing protein</fullName>
    </recommendedName>
</protein>
<dbReference type="Pfam" id="PF20882">
    <property type="entry name" value="Sos7"/>
    <property type="match status" value="1"/>
</dbReference>
<organism evidence="4 5">
    <name type="scientific">Elsinoe batatas</name>
    <dbReference type="NCBI Taxonomy" id="2601811"/>
    <lineage>
        <taxon>Eukaryota</taxon>
        <taxon>Fungi</taxon>
        <taxon>Dikarya</taxon>
        <taxon>Ascomycota</taxon>
        <taxon>Pezizomycotina</taxon>
        <taxon>Dothideomycetes</taxon>
        <taxon>Dothideomycetidae</taxon>
        <taxon>Myriangiales</taxon>
        <taxon>Elsinoaceae</taxon>
        <taxon>Elsinoe</taxon>
    </lineage>
</organism>
<name>A0A8K0PF12_9PEZI</name>
<accession>A0A8K0PF12</accession>
<feature type="region of interest" description="Disordered" evidence="2">
    <location>
        <begin position="1"/>
        <end position="22"/>
    </location>
</feature>
<dbReference type="PANTHER" id="PTHR37329">
    <property type="entry name" value="KINETOCHORE PROTEIN SOS7"/>
    <property type="match status" value="1"/>
</dbReference>
<reference evidence="4" key="1">
    <citation type="submission" date="2021-07" db="EMBL/GenBank/DDBJ databases">
        <title>Elsinoe batatas strain:CRI-CJ2 Genome sequencing and assembly.</title>
        <authorList>
            <person name="Huang L."/>
        </authorList>
    </citation>
    <scope>NUCLEOTIDE SEQUENCE</scope>
    <source>
        <strain evidence="4">CRI-CJ2</strain>
    </source>
</reference>
<evidence type="ECO:0000313" key="4">
    <source>
        <dbReference type="EMBL" id="KAG8624778.1"/>
    </source>
</evidence>
<dbReference type="GO" id="GO:0034501">
    <property type="term" value="P:protein localization to kinetochore"/>
    <property type="evidence" value="ECO:0007669"/>
    <property type="project" value="InterPro"/>
</dbReference>
<dbReference type="PANTHER" id="PTHR37329:SF1">
    <property type="entry name" value="KINETOCHORE PROTEIN SOS7"/>
    <property type="match status" value="1"/>
</dbReference>
<feature type="coiled-coil region" evidence="1">
    <location>
        <begin position="174"/>
        <end position="215"/>
    </location>
</feature>
<dbReference type="OrthoDB" id="18959at2759"/>
<dbReference type="InterPro" id="IPR048781">
    <property type="entry name" value="Sos7_CC"/>
</dbReference>